<dbReference type="Gene3D" id="2.40.50.100">
    <property type="match status" value="1"/>
</dbReference>
<sequence>MKHIFNSSWLAQKPYLIAIIITLILFFWMASGPSASEQKAEIKANTPSHNEKELTAQVKVETRYGSNIHKIIELYGRTEPDRIATLKAELDGKITEVLAKRGSKVSKGQVIAKIALNGLPVQLTSSKALLKQREVEYEGALKLSQKGYQGKVQLAQSYAALESVKAEIERLELDIANAVVRAPFSGILNTRNVEVGDYVKSGDDIAIIADLDPLIVRAHVTERQISQLSVGQIAQVTLLNGEKAQGVLRYIASVGNDATNTFKIEVEIENKNMQLLAGLSGELTIELAEMSAIKISPALLALDESGNIGVKSVKDTIVQFTPIEIIKSESDGIWLTGLGDQVDIIVLGQGFVRAGDKVDAIFDTASTEQAATSADKE</sequence>
<dbReference type="EMBL" id="PJAI02000001">
    <property type="protein sequence ID" value="TYK67105.1"/>
    <property type="molecule type" value="Genomic_DNA"/>
</dbReference>
<name>A0ABY3N0Y2_9GAMM</name>
<feature type="domain" description="CusB-like beta-barrel" evidence="3">
    <location>
        <begin position="216"/>
        <end position="285"/>
    </location>
</feature>
<dbReference type="Proteomes" id="UP000815846">
    <property type="component" value="Unassembled WGS sequence"/>
</dbReference>
<evidence type="ECO:0000256" key="1">
    <source>
        <dbReference type="ARBA" id="ARBA00009477"/>
    </source>
</evidence>
<dbReference type="InterPro" id="IPR058647">
    <property type="entry name" value="BSH_CzcB-like"/>
</dbReference>
<dbReference type="SUPFAM" id="SSF111369">
    <property type="entry name" value="HlyD-like secretion proteins"/>
    <property type="match status" value="1"/>
</dbReference>
<dbReference type="Pfam" id="PF25973">
    <property type="entry name" value="BSH_CzcB"/>
    <property type="match status" value="1"/>
</dbReference>
<comment type="similarity">
    <text evidence="1">Belongs to the membrane fusion protein (MFP) (TC 8.A.1) family.</text>
</comment>
<evidence type="ECO:0000313" key="5">
    <source>
        <dbReference type="EMBL" id="TYK67105.1"/>
    </source>
</evidence>
<evidence type="ECO:0000256" key="2">
    <source>
        <dbReference type="SAM" id="Coils"/>
    </source>
</evidence>
<dbReference type="PANTHER" id="PTHR30469">
    <property type="entry name" value="MULTIDRUG RESISTANCE PROTEIN MDTA"/>
    <property type="match status" value="1"/>
</dbReference>
<reference evidence="5 6" key="1">
    <citation type="submission" date="2019-08" db="EMBL/GenBank/DDBJ databases">
        <title>Microbe sample from Colwellia echini.</title>
        <authorList>
            <person name="Christiansen L."/>
            <person name="Pathiraja D."/>
            <person name="Schultz-Johansen M."/>
            <person name="Choi I.-G."/>
            <person name="Stougaard P."/>
        </authorList>
    </citation>
    <scope>NUCLEOTIDE SEQUENCE [LARGE SCALE GENOMIC DNA]</scope>
    <source>
        <strain evidence="5 6">A3</strain>
    </source>
</reference>
<feature type="coiled-coil region" evidence="2">
    <location>
        <begin position="154"/>
        <end position="181"/>
    </location>
</feature>
<feature type="domain" description="CzcB-like barrel-sandwich hybrid" evidence="4">
    <location>
        <begin position="82"/>
        <end position="210"/>
    </location>
</feature>
<dbReference type="InterPro" id="IPR058792">
    <property type="entry name" value="Beta-barrel_RND_2"/>
</dbReference>
<dbReference type="InterPro" id="IPR006143">
    <property type="entry name" value="RND_pump_MFP"/>
</dbReference>
<keyword evidence="6" id="KW-1185">Reference proteome</keyword>
<proteinExistence type="inferred from homology"/>
<dbReference type="NCBIfam" id="TIGR01730">
    <property type="entry name" value="RND_mfp"/>
    <property type="match status" value="1"/>
</dbReference>
<dbReference type="Pfam" id="PF25954">
    <property type="entry name" value="Beta-barrel_RND_2"/>
    <property type="match status" value="1"/>
</dbReference>
<organism evidence="5 6">
    <name type="scientific">Colwellia echini</name>
    <dbReference type="NCBI Taxonomy" id="1982103"/>
    <lineage>
        <taxon>Bacteria</taxon>
        <taxon>Pseudomonadati</taxon>
        <taxon>Pseudomonadota</taxon>
        <taxon>Gammaproteobacteria</taxon>
        <taxon>Alteromonadales</taxon>
        <taxon>Colwelliaceae</taxon>
        <taxon>Colwellia</taxon>
    </lineage>
</organism>
<evidence type="ECO:0000259" key="3">
    <source>
        <dbReference type="Pfam" id="PF25954"/>
    </source>
</evidence>
<accession>A0ABY3N0Y2</accession>
<evidence type="ECO:0000259" key="4">
    <source>
        <dbReference type="Pfam" id="PF25973"/>
    </source>
</evidence>
<protein>
    <submittedName>
        <fullName evidence="5">Efflux RND transporter periplasmic adaptor subunit</fullName>
    </submittedName>
</protein>
<dbReference type="Gene3D" id="2.40.30.170">
    <property type="match status" value="1"/>
</dbReference>
<dbReference type="RefSeq" id="WP_101343254.1">
    <property type="nucleotide sequence ID" value="NZ_PJAI02000001.1"/>
</dbReference>
<dbReference type="PANTHER" id="PTHR30469:SF29">
    <property type="entry name" value="BLR2860 PROTEIN"/>
    <property type="match status" value="1"/>
</dbReference>
<comment type="caution">
    <text evidence="5">The sequence shown here is derived from an EMBL/GenBank/DDBJ whole genome shotgun (WGS) entry which is preliminary data.</text>
</comment>
<keyword evidence="2" id="KW-0175">Coiled coil</keyword>
<gene>
    <name evidence="5" type="ORF">CWS31_000785</name>
</gene>
<evidence type="ECO:0000313" key="6">
    <source>
        <dbReference type="Proteomes" id="UP000815846"/>
    </source>
</evidence>